<reference evidence="9" key="1">
    <citation type="journal article" date="2013" name="Stand. Genomic Sci.">
        <title>Complete genome sequence of the halophilic bacterium Spirochaeta africana type strain (Z-7692(T)) from the alkaline Lake Magadi in the East African Rift.</title>
        <authorList>
            <person name="Liolos K."/>
            <person name="Abt B."/>
            <person name="Scheuner C."/>
            <person name="Teshima H."/>
            <person name="Held B."/>
            <person name="Lapidus A."/>
            <person name="Nolan M."/>
            <person name="Lucas S."/>
            <person name="Deshpande S."/>
            <person name="Cheng J.F."/>
            <person name="Tapia R."/>
            <person name="Goodwin L.A."/>
            <person name="Pitluck S."/>
            <person name="Pagani I."/>
            <person name="Ivanova N."/>
            <person name="Mavromatis K."/>
            <person name="Mikhailova N."/>
            <person name="Huntemann M."/>
            <person name="Pati A."/>
            <person name="Chen A."/>
            <person name="Palaniappan K."/>
            <person name="Land M."/>
            <person name="Rohde M."/>
            <person name="Tindall B.J."/>
            <person name="Detter J.C."/>
            <person name="Goker M."/>
            <person name="Bristow J."/>
            <person name="Eisen J.A."/>
            <person name="Markowitz V."/>
            <person name="Hugenholtz P."/>
            <person name="Woyke T."/>
            <person name="Klenk H.P."/>
            <person name="Kyrpides N.C."/>
        </authorList>
    </citation>
    <scope>NUCLEOTIDE SEQUENCE</scope>
    <source>
        <strain evidence="9">ATCC 700263 / DSM 8902 / Z-7692</strain>
    </source>
</reference>
<dbReference type="PATRIC" id="fig|889378.3.peg.2017"/>
<evidence type="ECO:0000256" key="7">
    <source>
        <dbReference type="SAM" id="SignalP"/>
    </source>
</evidence>
<dbReference type="AlphaFoldDB" id="H9UKN7"/>
<sequence length="312" mass="34096">MQNFNYRYAITLILVMLAMAAGAGCSTTPGLPQQRSTVKNQATDHRGNAARALQRNQLAEAEALYTSSLRLSSSIDHGPGIVQALSGIAEIRRRTGDFDNASGLLQQAEAVALNRDLPDLLIRTRIGQAEVELARGRPEQGLVLLQDLDELTGSRTMEAALLARTRGIASRRLDRFDEAEQYLRQAAALARRNDDLLAAASAYYQLASVFARQERLDDARAYLMVALELDQQLENPGGIGASLEALAAVAARQGDTASQRQYLLRAYGVYSGIGDTSSLRRVQQRLLDDLAIELDISSQLSVWQQIMQSGDH</sequence>
<proteinExistence type="inferred from homology"/>
<evidence type="ECO:0000256" key="6">
    <source>
        <dbReference type="PROSITE-ProRule" id="PRU00339"/>
    </source>
</evidence>
<dbReference type="SUPFAM" id="SSF48452">
    <property type="entry name" value="TPR-like"/>
    <property type="match status" value="2"/>
</dbReference>
<feature type="repeat" description="TPR" evidence="6">
    <location>
        <begin position="200"/>
        <end position="233"/>
    </location>
</feature>
<evidence type="ECO:0000256" key="2">
    <source>
        <dbReference type="ARBA" id="ARBA00022490"/>
    </source>
</evidence>
<keyword evidence="2" id="KW-0963">Cytoplasm</keyword>
<gene>
    <name evidence="8" type="ordered locus">Spiaf_2031</name>
</gene>
<dbReference type="eggNOG" id="COG0457">
    <property type="taxonomic scope" value="Bacteria"/>
</dbReference>
<evidence type="ECO:0000256" key="1">
    <source>
        <dbReference type="ARBA" id="ARBA00004496"/>
    </source>
</evidence>
<dbReference type="STRING" id="889378.Spiaf_2031"/>
<dbReference type="HOGENOM" id="CLU_891119_0_0_12"/>
<keyword evidence="4 6" id="KW-0802">TPR repeat</keyword>
<comment type="similarity">
    <text evidence="5">Belongs to the Rap family.</text>
</comment>
<evidence type="ECO:0000313" key="9">
    <source>
        <dbReference type="Proteomes" id="UP000007383"/>
    </source>
</evidence>
<feature type="signal peptide" evidence="7">
    <location>
        <begin position="1"/>
        <end position="23"/>
    </location>
</feature>
<feature type="chain" id="PRO_5003623633" evidence="7">
    <location>
        <begin position="24"/>
        <end position="312"/>
    </location>
</feature>
<dbReference type="SMART" id="SM00028">
    <property type="entry name" value="TPR"/>
    <property type="match status" value="3"/>
</dbReference>
<organism evidence="8 9">
    <name type="scientific">Spirochaeta africana (strain ATCC 700263 / DSM 8902 / Z-7692)</name>
    <dbReference type="NCBI Taxonomy" id="889378"/>
    <lineage>
        <taxon>Bacteria</taxon>
        <taxon>Pseudomonadati</taxon>
        <taxon>Spirochaetota</taxon>
        <taxon>Spirochaetia</taxon>
        <taxon>Spirochaetales</taxon>
        <taxon>Spirochaetaceae</taxon>
        <taxon>Spirochaeta</taxon>
    </lineage>
</organism>
<name>H9UKN7_SPIAZ</name>
<dbReference type="RefSeq" id="WP_014456063.1">
    <property type="nucleotide sequence ID" value="NC_017098.1"/>
</dbReference>
<dbReference type="Pfam" id="PF13424">
    <property type="entry name" value="TPR_12"/>
    <property type="match status" value="1"/>
</dbReference>
<keyword evidence="3" id="KW-0677">Repeat</keyword>
<dbReference type="PANTHER" id="PTHR46630">
    <property type="entry name" value="TETRATRICOPEPTIDE REPEAT PROTEIN 29"/>
    <property type="match status" value="1"/>
</dbReference>
<dbReference type="InterPro" id="IPR051476">
    <property type="entry name" value="Bac_ResReg_Asp_Phosphatase"/>
</dbReference>
<dbReference type="GO" id="GO:0005737">
    <property type="term" value="C:cytoplasm"/>
    <property type="evidence" value="ECO:0007669"/>
    <property type="project" value="UniProtKB-SubCell"/>
</dbReference>
<dbReference type="InterPro" id="IPR019734">
    <property type="entry name" value="TPR_rpt"/>
</dbReference>
<dbReference type="Gene3D" id="1.25.40.10">
    <property type="entry name" value="Tetratricopeptide repeat domain"/>
    <property type="match status" value="2"/>
</dbReference>
<evidence type="ECO:0000256" key="3">
    <source>
        <dbReference type="ARBA" id="ARBA00022737"/>
    </source>
</evidence>
<evidence type="ECO:0000256" key="4">
    <source>
        <dbReference type="ARBA" id="ARBA00022803"/>
    </source>
</evidence>
<dbReference type="PROSITE" id="PS50005">
    <property type="entry name" value="TPR"/>
    <property type="match status" value="1"/>
</dbReference>
<comment type="subcellular location">
    <subcellularLocation>
        <location evidence="1">Cytoplasm</location>
    </subcellularLocation>
</comment>
<dbReference type="Proteomes" id="UP000007383">
    <property type="component" value="Chromosome"/>
</dbReference>
<evidence type="ECO:0000256" key="5">
    <source>
        <dbReference type="ARBA" id="ARBA00038253"/>
    </source>
</evidence>
<keyword evidence="9" id="KW-1185">Reference proteome</keyword>
<dbReference type="KEGG" id="sfc:Spiaf_2031"/>
<evidence type="ECO:0000313" key="8">
    <source>
        <dbReference type="EMBL" id="AFG38080.1"/>
    </source>
</evidence>
<protein>
    <submittedName>
        <fullName evidence="8">Uncharacterized protein</fullName>
    </submittedName>
</protein>
<dbReference type="Pfam" id="PF13176">
    <property type="entry name" value="TPR_7"/>
    <property type="match status" value="1"/>
</dbReference>
<dbReference type="InterPro" id="IPR011990">
    <property type="entry name" value="TPR-like_helical_dom_sf"/>
</dbReference>
<dbReference type="EMBL" id="CP003282">
    <property type="protein sequence ID" value="AFG38080.1"/>
    <property type="molecule type" value="Genomic_DNA"/>
</dbReference>
<accession>H9UKN7</accession>
<keyword evidence="7" id="KW-0732">Signal</keyword>
<dbReference type="PANTHER" id="PTHR46630:SF1">
    <property type="entry name" value="TETRATRICOPEPTIDE REPEAT PROTEIN 29"/>
    <property type="match status" value="1"/>
</dbReference>
<dbReference type="PROSITE" id="PS51257">
    <property type="entry name" value="PROKAR_LIPOPROTEIN"/>
    <property type="match status" value="1"/>
</dbReference>